<feature type="transmembrane region" description="Helical" evidence="1">
    <location>
        <begin position="117"/>
        <end position="136"/>
    </location>
</feature>
<feature type="transmembrane region" description="Helical" evidence="1">
    <location>
        <begin position="7"/>
        <end position="25"/>
    </location>
</feature>
<dbReference type="Proteomes" id="UP000228495">
    <property type="component" value="Unassembled WGS sequence"/>
</dbReference>
<keyword evidence="1" id="KW-0812">Transmembrane</keyword>
<protein>
    <submittedName>
        <fullName evidence="2">Uncharacterized protein</fullName>
    </submittedName>
</protein>
<evidence type="ECO:0000313" key="3">
    <source>
        <dbReference type="Proteomes" id="UP000228495"/>
    </source>
</evidence>
<organism evidence="2 3">
    <name type="scientific">candidate division WWE3 bacterium CG22_combo_CG10-13_8_21_14_all_39_12</name>
    <dbReference type="NCBI Taxonomy" id="1975094"/>
    <lineage>
        <taxon>Bacteria</taxon>
        <taxon>Katanobacteria</taxon>
    </lineage>
</organism>
<feature type="transmembrane region" description="Helical" evidence="1">
    <location>
        <begin position="172"/>
        <end position="190"/>
    </location>
</feature>
<feature type="transmembrane region" description="Helical" evidence="1">
    <location>
        <begin position="196"/>
        <end position="213"/>
    </location>
</feature>
<feature type="transmembrane region" description="Helical" evidence="1">
    <location>
        <begin position="31"/>
        <end position="48"/>
    </location>
</feature>
<feature type="transmembrane region" description="Helical" evidence="1">
    <location>
        <begin position="55"/>
        <end position="76"/>
    </location>
</feature>
<proteinExistence type="predicted"/>
<accession>A0A2H0BH04</accession>
<reference evidence="2 3" key="1">
    <citation type="submission" date="2017-09" db="EMBL/GenBank/DDBJ databases">
        <title>Depth-based differentiation of microbial function through sediment-hosted aquifers and enrichment of novel symbionts in the deep terrestrial subsurface.</title>
        <authorList>
            <person name="Probst A.J."/>
            <person name="Ladd B."/>
            <person name="Jarett J.K."/>
            <person name="Geller-Mcgrath D.E."/>
            <person name="Sieber C.M."/>
            <person name="Emerson J.B."/>
            <person name="Anantharaman K."/>
            <person name="Thomas B.C."/>
            <person name="Malmstrom R."/>
            <person name="Stieglmeier M."/>
            <person name="Klingl A."/>
            <person name="Woyke T."/>
            <person name="Ryan C.M."/>
            <person name="Banfield J.F."/>
        </authorList>
    </citation>
    <scope>NUCLEOTIDE SEQUENCE [LARGE SCALE GENOMIC DNA]</scope>
    <source>
        <strain evidence="2">CG22_combo_CG10-13_8_21_14_all_39_12</strain>
    </source>
</reference>
<feature type="transmembrane region" description="Helical" evidence="1">
    <location>
        <begin position="148"/>
        <end position="165"/>
    </location>
</feature>
<keyword evidence="1" id="KW-1133">Transmembrane helix</keyword>
<evidence type="ECO:0000256" key="1">
    <source>
        <dbReference type="SAM" id="Phobius"/>
    </source>
</evidence>
<comment type="caution">
    <text evidence="2">The sequence shown here is derived from an EMBL/GenBank/DDBJ whole genome shotgun (WGS) entry which is preliminary data.</text>
</comment>
<gene>
    <name evidence="2" type="ORF">COX05_00245</name>
</gene>
<dbReference type="EMBL" id="PCSU01000003">
    <property type="protein sequence ID" value="PIP56956.1"/>
    <property type="molecule type" value="Genomic_DNA"/>
</dbReference>
<dbReference type="AlphaFoldDB" id="A0A2H0BH04"/>
<name>A0A2H0BH04_UNCKA</name>
<sequence>MGIPNRVRLVITAVTYTILISIHVLTGNIDAFIIGIVVVIGTAWSFGFDLKVKEILPFLFLPAIYVMSMPVIIGGLEGLVQYVALVISGAGLYVFLLTLNILNVATIKRIPLKKPALSALYLFGIVLFFFYAYRLVLHEGWGNQTSLLWYWLSVCLYGFSYLYIISSRVFQLESLLFTFISAEIVILVAFFPAMPLNMSIFMVGWIFIILGIMQHNSEKTLTRSITREYVSAGLIISIMYFLL</sequence>
<feature type="transmembrane region" description="Helical" evidence="1">
    <location>
        <begin position="82"/>
        <end position="105"/>
    </location>
</feature>
<evidence type="ECO:0000313" key="2">
    <source>
        <dbReference type="EMBL" id="PIP56956.1"/>
    </source>
</evidence>
<keyword evidence="1" id="KW-0472">Membrane</keyword>